<dbReference type="PANTHER" id="PTHR46513">
    <property type="entry name" value="VITELLOGENIN RECEPTOR-LIKE PROTEIN-RELATED-RELATED"/>
    <property type="match status" value="1"/>
</dbReference>
<dbReference type="InterPro" id="IPR000033">
    <property type="entry name" value="LDLR_classB_rpt"/>
</dbReference>
<gene>
    <name evidence="1" type="ORF">MGAL_10B089027</name>
</gene>
<comment type="caution">
    <text evidence="1">The sequence shown here is derived from an EMBL/GenBank/DDBJ whole genome shotgun (WGS) entry which is preliminary data.</text>
</comment>
<accession>A0A8B6HCZ6</accession>
<dbReference type="Proteomes" id="UP000596742">
    <property type="component" value="Unassembled WGS sequence"/>
</dbReference>
<organism evidence="1 2">
    <name type="scientific">Mytilus galloprovincialis</name>
    <name type="common">Mediterranean mussel</name>
    <dbReference type="NCBI Taxonomy" id="29158"/>
    <lineage>
        <taxon>Eukaryota</taxon>
        <taxon>Metazoa</taxon>
        <taxon>Spiralia</taxon>
        <taxon>Lophotrochozoa</taxon>
        <taxon>Mollusca</taxon>
        <taxon>Bivalvia</taxon>
        <taxon>Autobranchia</taxon>
        <taxon>Pteriomorphia</taxon>
        <taxon>Mytilida</taxon>
        <taxon>Mytiloidea</taxon>
        <taxon>Mytilidae</taxon>
        <taxon>Mytilinae</taxon>
        <taxon>Mytilus</taxon>
    </lineage>
</organism>
<feature type="non-terminal residue" evidence="1">
    <location>
        <position position="258"/>
    </location>
</feature>
<proteinExistence type="predicted"/>
<name>A0A8B6HCZ6_MYTGA</name>
<dbReference type="AlphaFoldDB" id="A0A8B6HCZ6"/>
<evidence type="ECO:0000313" key="1">
    <source>
        <dbReference type="EMBL" id="VDI77497.1"/>
    </source>
</evidence>
<dbReference type="EMBL" id="UYJE01009848">
    <property type="protein sequence ID" value="VDI77497.1"/>
    <property type="molecule type" value="Genomic_DNA"/>
</dbReference>
<dbReference type="InterPro" id="IPR050778">
    <property type="entry name" value="Cueball_EGF_LRP_Nidogen"/>
</dbReference>
<protein>
    <recommendedName>
        <fullName evidence="3">DUF5050 domain-containing protein</fullName>
    </recommendedName>
</protein>
<dbReference type="SMART" id="SM00135">
    <property type="entry name" value="LY"/>
    <property type="match status" value="2"/>
</dbReference>
<keyword evidence="2" id="KW-1185">Reference proteome</keyword>
<dbReference type="SUPFAM" id="SSF63825">
    <property type="entry name" value="YWTD domain"/>
    <property type="match status" value="1"/>
</dbReference>
<dbReference type="OrthoDB" id="6128707at2759"/>
<evidence type="ECO:0008006" key="3">
    <source>
        <dbReference type="Google" id="ProtNLM"/>
    </source>
</evidence>
<sequence length="258" mass="29680">VRGKVLFANFTSINEIDVKTRIVTVLVNHGDSVYSLDYDYQNRYVYFPRYHLNYIMRFPYPSQNITLQHVVNTSSSPTGVAVDSANDHIYWVKSLGDTLLRCKLDGTNVTVVCKSLSNTYMIQLDVTNRWMYIGDYKKGISKSRFDLTDMSMIANFTTTTYCMDIDLIEQRLYWMNQEGDIKSVNVDGSDVKTIISTNYRAYYYAIGVFGSYIYYAGNNQLVMRNKSQGSTPTILYNDTNTIRSIYVFDSTGMYITLT</sequence>
<reference evidence="1" key="1">
    <citation type="submission" date="2018-11" db="EMBL/GenBank/DDBJ databases">
        <authorList>
            <person name="Alioto T."/>
            <person name="Alioto T."/>
        </authorList>
    </citation>
    <scope>NUCLEOTIDE SEQUENCE</scope>
</reference>
<evidence type="ECO:0000313" key="2">
    <source>
        <dbReference type="Proteomes" id="UP000596742"/>
    </source>
</evidence>
<dbReference type="Gene3D" id="2.120.10.30">
    <property type="entry name" value="TolB, C-terminal domain"/>
    <property type="match status" value="1"/>
</dbReference>
<dbReference type="InterPro" id="IPR011042">
    <property type="entry name" value="6-blade_b-propeller_TolB-like"/>
</dbReference>